<dbReference type="Gene3D" id="2.130.10.10">
    <property type="entry name" value="YVTN repeat-like/Quinoprotein amine dehydrogenase"/>
    <property type="match status" value="1"/>
</dbReference>
<keyword evidence="4" id="KW-1185">Reference proteome</keyword>
<name>A0A918LE16_9PSEU</name>
<evidence type="ECO:0000313" key="4">
    <source>
        <dbReference type="Proteomes" id="UP000660680"/>
    </source>
</evidence>
<dbReference type="InterPro" id="IPR011047">
    <property type="entry name" value="Quinoprotein_ADH-like_sf"/>
</dbReference>
<evidence type="ECO:0000256" key="1">
    <source>
        <dbReference type="SAM" id="MobiDB-lite"/>
    </source>
</evidence>
<dbReference type="RefSeq" id="WP_189211228.1">
    <property type="nucleotide sequence ID" value="NZ_BMRB01000002.1"/>
</dbReference>
<accession>A0A918LE16</accession>
<keyword evidence="2" id="KW-0472">Membrane</keyword>
<keyword evidence="2" id="KW-0812">Transmembrane</keyword>
<feature type="compositionally biased region" description="Pro residues" evidence="1">
    <location>
        <begin position="22"/>
        <end position="34"/>
    </location>
</feature>
<protein>
    <recommendedName>
        <fullName evidence="5">PQQ-binding-like beta-propeller repeat protein</fullName>
    </recommendedName>
</protein>
<sequence>MTYHDPRGRRPPQQYPAGPYGAYPPPGPQWTPPPPKRQTGIIVVSVVAAVVVIAAAAGVWLWTRGDGGGGTAGGDEHAAAVEAVGAAEVVWQVDQGLAPEAVGADDHWVTDKHLVRRLPGRVVAYELKTGETAWELPVGEVDDDRCPSSVGHSGLRVALLVATGDKSPQTCEKLTVVDIGAGREVFTVDLPPIERVPVRIDVPVVFGEHVVIPSRAGTRVLAIDDGAVRSTPKPDAACKSTKAALFGDLLLAQAECDNGEESDIRLRSFGADLKMVWEWVTPQGDDGEPLPVLGVLSLDPLVVELGHSGSDTRLMRVDPDSGRTVRIAEYTGGTRGDYMSACDGWAMGVCEMAKVVGDKVILTTVMVRVNPGDPRAAPGMEATDRRNELVAFDLGTGERAWRTGIEPGRTLSLVATADGSVAAYRPEDPNGGMGILYSVDPDTGALAPLMPIGPKAHEDDRLNTHVRSFAFRGDNQLAFLRDGLFVVFTGVHRASSVGDADTVAFALP</sequence>
<organism evidence="3 4">
    <name type="scientific">Actinokineospora fastidiosa</name>
    <dbReference type="NCBI Taxonomy" id="1816"/>
    <lineage>
        <taxon>Bacteria</taxon>
        <taxon>Bacillati</taxon>
        <taxon>Actinomycetota</taxon>
        <taxon>Actinomycetes</taxon>
        <taxon>Pseudonocardiales</taxon>
        <taxon>Pseudonocardiaceae</taxon>
        <taxon>Actinokineospora</taxon>
    </lineage>
</organism>
<evidence type="ECO:0000313" key="3">
    <source>
        <dbReference type="EMBL" id="GGS35526.1"/>
    </source>
</evidence>
<dbReference type="Proteomes" id="UP000660680">
    <property type="component" value="Unassembled WGS sequence"/>
</dbReference>
<feature type="compositionally biased region" description="Low complexity" evidence="1">
    <location>
        <begin position="11"/>
        <end position="21"/>
    </location>
</feature>
<evidence type="ECO:0000256" key="2">
    <source>
        <dbReference type="SAM" id="Phobius"/>
    </source>
</evidence>
<dbReference type="AlphaFoldDB" id="A0A918LE16"/>
<keyword evidence="2" id="KW-1133">Transmembrane helix</keyword>
<proteinExistence type="predicted"/>
<dbReference type="EMBL" id="BMRB01000002">
    <property type="protein sequence ID" value="GGS35526.1"/>
    <property type="molecule type" value="Genomic_DNA"/>
</dbReference>
<feature type="transmembrane region" description="Helical" evidence="2">
    <location>
        <begin position="41"/>
        <end position="62"/>
    </location>
</feature>
<comment type="caution">
    <text evidence="3">The sequence shown here is derived from an EMBL/GenBank/DDBJ whole genome shotgun (WGS) entry which is preliminary data.</text>
</comment>
<dbReference type="InterPro" id="IPR015943">
    <property type="entry name" value="WD40/YVTN_repeat-like_dom_sf"/>
</dbReference>
<evidence type="ECO:0008006" key="5">
    <source>
        <dbReference type="Google" id="ProtNLM"/>
    </source>
</evidence>
<reference evidence="3" key="2">
    <citation type="submission" date="2020-09" db="EMBL/GenBank/DDBJ databases">
        <authorList>
            <person name="Sun Q."/>
            <person name="Ohkuma M."/>
        </authorList>
    </citation>
    <scope>NUCLEOTIDE SEQUENCE</scope>
    <source>
        <strain evidence="3">JCM 3276</strain>
    </source>
</reference>
<gene>
    <name evidence="3" type="ORF">GCM10010171_32620</name>
</gene>
<feature type="region of interest" description="Disordered" evidence="1">
    <location>
        <begin position="1"/>
        <end position="34"/>
    </location>
</feature>
<reference evidence="3" key="1">
    <citation type="journal article" date="2014" name="Int. J. Syst. Evol. Microbiol.">
        <title>Complete genome sequence of Corynebacterium casei LMG S-19264T (=DSM 44701T), isolated from a smear-ripened cheese.</title>
        <authorList>
            <consortium name="US DOE Joint Genome Institute (JGI-PGF)"/>
            <person name="Walter F."/>
            <person name="Albersmeier A."/>
            <person name="Kalinowski J."/>
            <person name="Ruckert C."/>
        </authorList>
    </citation>
    <scope>NUCLEOTIDE SEQUENCE</scope>
    <source>
        <strain evidence="3">JCM 3276</strain>
    </source>
</reference>
<dbReference type="SUPFAM" id="SSF50998">
    <property type="entry name" value="Quinoprotein alcohol dehydrogenase-like"/>
    <property type="match status" value="1"/>
</dbReference>